<accession>Q2SN39</accession>
<proteinExistence type="predicted"/>
<dbReference type="STRING" id="349521.HCH_01053"/>
<dbReference type="Proteomes" id="UP000000238">
    <property type="component" value="Chromosome"/>
</dbReference>
<dbReference type="AlphaFoldDB" id="Q2SN39"/>
<organism evidence="1 2">
    <name type="scientific">Hahella chejuensis (strain KCTC 2396)</name>
    <dbReference type="NCBI Taxonomy" id="349521"/>
    <lineage>
        <taxon>Bacteria</taxon>
        <taxon>Pseudomonadati</taxon>
        <taxon>Pseudomonadota</taxon>
        <taxon>Gammaproteobacteria</taxon>
        <taxon>Oceanospirillales</taxon>
        <taxon>Hahellaceae</taxon>
        <taxon>Hahella</taxon>
    </lineage>
</organism>
<dbReference type="eggNOG" id="COG0463">
    <property type="taxonomic scope" value="Bacteria"/>
</dbReference>
<keyword evidence="2" id="KW-1185">Reference proteome</keyword>
<dbReference type="KEGG" id="hch:HCH_01053"/>
<dbReference type="HOGENOM" id="CLU_076555_0_1_6"/>
<dbReference type="CDD" id="cd00761">
    <property type="entry name" value="Glyco_tranf_GTA_type"/>
    <property type="match status" value="1"/>
</dbReference>
<protein>
    <submittedName>
        <fullName evidence="1">Zn-dependent alcohol dehydrogenase, class III</fullName>
    </submittedName>
</protein>
<dbReference type="InterPro" id="IPR029044">
    <property type="entry name" value="Nucleotide-diphossugar_trans"/>
</dbReference>
<evidence type="ECO:0000313" key="2">
    <source>
        <dbReference type="Proteomes" id="UP000000238"/>
    </source>
</evidence>
<sequence length="289" mass="32577">MGLEKKTGRNLNRVERKQWRFELYLKMKSLVSSQCGVEVGSGSPIVSLTSYPPRFAQLHICLESILNQSVKPSRLLLWIAKQDMSSLPKKVVKLQDRGLEIKECEDIKSYKKLIFALEEYPQSSIVTADDDILYPHDWLATLFEAHKSNPAQIICHRARYITFNAAGELNQYRYWPNIQGRESGGSVIPVGTGGVLYPPGSLAPPVFDSACFMEICAHGDDIWFKAMSVLAATSCLKLDRFKHNFFETKGAHLSALQTSNLNGRNDQQIAAVFSRFEVTAKLKFNDSFH</sequence>
<gene>
    <name evidence="1" type="ordered locus">HCH_01053</name>
</gene>
<name>Q2SN39_HAHCH</name>
<dbReference type="EMBL" id="CP000155">
    <property type="protein sequence ID" value="ABC27935.1"/>
    <property type="molecule type" value="Genomic_DNA"/>
</dbReference>
<dbReference type="SUPFAM" id="SSF53448">
    <property type="entry name" value="Nucleotide-diphospho-sugar transferases"/>
    <property type="match status" value="1"/>
</dbReference>
<reference evidence="1 2" key="1">
    <citation type="journal article" date="2005" name="Nucleic Acids Res.">
        <title>Genomic blueprint of Hahella chejuensis, a marine microbe producing an algicidal agent.</title>
        <authorList>
            <person name="Jeong H."/>
            <person name="Yim J.H."/>
            <person name="Lee C."/>
            <person name="Choi S.-H."/>
            <person name="Park Y.K."/>
            <person name="Yoon S.H."/>
            <person name="Hur C.-G."/>
            <person name="Kang H.-Y."/>
            <person name="Kim D."/>
            <person name="Lee H.H."/>
            <person name="Park K.H."/>
            <person name="Park S.-H."/>
            <person name="Park H.-S."/>
            <person name="Lee H.K."/>
            <person name="Oh T.K."/>
            <person name="Kim J.F."/>
        </authorList>
    </citation>
    <scope>NUCLEOTIDE SEQUENCE [LARGE SCALE GENOMIC DNA]</scope>
    <source>
        <strain evidence="1 2">KCTC 2396</strain>
    </source>
</reference>
<evidence type="ECO:0000313" key="1">
    <source>
        <dbReference type="EMBL" id="ABC27935.1"/>
    </source>
</evidence>